<dbReference type="OrthoDB" id="7370573at2759"/>
<dbReference type="Proteomes" id="UP000838878">
    <property type="component" value="Chromosome 14"/>
</dbReference>
<sequence length="112" mass="12866">MNGELKKGISEPDILSKKSVESGSTLDIRKRWKLIKPPFRKGAFDCLLRWRGKRPQTDQSSRFRPRRPISMRLANCAGDIIVLKCTRRHKCTLYSYHSHTPVGRPLDTTGES</sequence>
<dbReference type="AlphaFoldDB" id="A0A8J9YB78"/>
<protein>
    <submittedName>
        <fullName evidence="1">Uncharacterized protein</fullName>
    </submittedName>
</protein>
<reference evidence="1" key="1">
    <citation type="submission" date="2021-12" db="EMBL/GenBank/DDBJ databases">
        <authorList>
            <person name="Martin H S."/>
        </authorList>
    </citation>
    <scope>NUCLEOTIDE SEQUENCE</scope>
</reference>
<keyword evidence="2" id="KW-1185">Reference proteome</keyword>
<dbReference type="EMBL" id="OV170234">
    <property type="protein sequence ID" value="CAH0720001.1"/>
    <property type="molecule type" value="Genomic_DNA"/>
</dbReference>
<name>A0A8J9YB78_9NEOP</name>
<evidence type="ECO:0000313" key="1">
    <source>
        <dbReference type="EMBL" id="CAH0720001.1"/>
    </source>
</evidence>
<proteinExistence type="predicted"/>
<evidence type="ECO:0000313" key="2">
    <source>
        <dbReference type="Proteomes" id="UP000838878"/>
    </source>
</evidence>
<organism evidence="1 2">
    <name type="scientific">Brenthis ino</name>
    <name type="common">lesser marbled fritillary</name>
    <dbReference type="NCBI Taxonomy" id="405034"/>
    <lineage>
        <taxon>Eukaryota</taxon>
        <taxon>Metazoa</taxon>
        <taxon>Ecdysozoa</taxon>
        <taxon>Arthropoda</taxon>
        <taxon>Hexapoda</taxon>
        <taxon>Insecta</taxon>
        <taxon>Pterygota</taxon>
        <taxon>Neoptera</taxon>
        <taxon>Endopterygota</taxon>
        <taxon>Lepidoptera</taxon>
        <taxon>Glossata</taxon>
        <taxon>Ditrysia</taxon>
        <taxon>Papilionoidea</taxon>
        <taxon>Nymphalidae</taxon>
        <taxon>Heliconiinae</taxon>
        <taxon>Argynnini</taxon>
        <taxon>Brenthis</taxon>
    </lineage>
</organism>
<accession>A0A8J9YB78</accession>
<feature type="non-terminal residue" evidence="1">
    <location>
        <position position="112"/>
    </location>
</feature>
<gene>
    <name evidence="1" type="ORF">BINO364_LOCUS6279</name>
</gene>